<evidence type="ECO:0008006" key="3">
    <source>
        <dbReference type="Google" id="ProtNLM"/>
    </source>
</evidence>
<evidence type="ECO:0000313" key="2">
    <source>
        <dbReference type="Proteomes" id="UP000192356"/>
    </source>
</evidence>
<keyword evidence="2" id="KW-1185">Reference proteome</keyword>
<gene>
    <name evidence="1" type="ORF">HERIO_991</name>
</gene>
<organism evidence="1 2">
    <name type="scientific">Hepatospora eriocheir</name>
    <dbReference type="NCBI Taxonomy" id="1081669"/>
    <lineage>
        <taxon>Eukaryota</taxon>
        <taxon>Fungi</taxon>
        <taxon>Fungi incertae sedis</taxon>
        <taxon>Microsporidia</taxon>
        <taxon>Hepatosporidae</taxon>
        <taxon>Hepatospora</taxon>
    </lineage>
</organism>
<evidence type="ECO:0000313" key="1">
    <source>
        <dbReference type="EMBL" id="ORD97116.1"/>
    </source>
</evidence>
<proteinExistence type="predicted"/>
<dbReference type="EMBL" id="LVKB01000040">
    <property type="protein sequence ID" value="ORD97116.1"/>
    <property type="molecule type" value="Genomic_DNA"/>
</dbReference>
<dbReference type="OrthoDB" id="1029639at2759"/>
<accession>A0A1X0QBH0</accession>
<protein>
    <recommendedName>
        <fullName evidence="3">C2 domain-containing protein</fullName>
    </recommendedName>
</protein>
<comment type="caution">
    <text evidence="1">The sequence shown here is derived from an EMBL/GenBank/DDBJ whole genome shotgun (WGS) entry which is preliminary data.</text>
</comment>
<dbReference type="SUPFAM" id="SSF49562">
    <property type="entry name" value="C2 domain (Calcium/lipid-binding domain, CaLB)"/>
    <property type="match status" value="1"/>
</dbReference>
<name>A0A1X0QBH0_9MICR</name>
<dbReference type="AlphaFoldDB" id="A0A1X0QBH0"/>
<reference evidence="1 2" key="1">
    <citation type="journal article" date="2017" name="Environ. Microbiol.">
        <title>Decay of the glycolytic pathway and adaptation to intranuclear parasitism within Enterocytozoonidae microsporidia.</title>
        <authorList>
            <person name="Wiredu Boakye D."/>
            <person name="Jaroenlak P."/>
            <person name="Prachumwat A."/>
            <person name="Williams T.A."/>
            <person name="Bateman K.S."/>
            <person name="Itsathitphaisarn O."/>
            <person name="Sritunyalucksana K."/>
            <person name="Paszkiewicz K.H."/>
            <person name="Moore K.A."/>
            <person name="Stentiford G.D."/>
            <person name="Williams B.A."/>
        </authorList>
    </citation>
    <scope>NUCLEOTIDE SEQUENCE [LARGE SCALE GENOMIC DNA]</scope>
    <source>
        <strain evidence="1 2">GB1</strain>
    </source>
</reference>
<dbReference type="InterPro" id="IPR035892">
    <property type="entry name" value="C2_domain_sf"/>
</dbReference>
<dbReference type="VEuPathDB" id="MicrosporidiaDB:A0H76_494"/>
<dbReference type="Proteomes" id="UP000192356">
    <property type="component" value="Unassembled WGS sequence"/>
</dbReference>
<sequence length="418" mass="48830">MDDKENSLIGYVSVNLSDINDLHQVGYKLRNCESGEIHLKFKIDFINFDLINENNNDNNDFIVEEKEKNKVEEKNKEKGLNIGIYNDKNLISKNDNFKKVIYLEVMKINSVGTYFIIIESLSDNYKLEPFNTNYQFNSSIVLPVNENEDKLTFRLFKITDNNVNLLGEDTLNLKSDRLTTENDNNYYFSIVFDRVRVDFKMLFSEIYDTIKESKNYKFVSLQFDKKKLSKLTLDEKMKSTLRYLENQVFVKSGSDDNIVNQTNLNSSKFSKLIDCANVKVFNCDFKSNIIPISGILLVYVMRLEDVSPASKTFSVEILVNGEDHYNTKYITNSKLFDYNEGFEININRYMDKIRFNVYEHTGIFGNKEFKSFKEIPLFNLKNGHKNFYLDLLDSVTGKISKMKLKVLLSFRSKSSQNK</sequence>
<dbReference type="VEuPathDB" id="MicrosporidiaDB:HERIO_991"/>